<reference evidence="9" key="1">
    <citation type="submission" date="2023-03" db="EMBL/GenBank/DDBJ databases">
        <authorList>
            <person name="Pearce D."/>
        </authorList>
    </citation>
    <scope>NUCLEOTIDE SEQUENCE</scope>
    <source>
        <strain evidence="9">Mc</strain>
    </source>
</reference>
<dbReference type="SMR" id="A0AA35V6W8"/>
<keyword evidence="6 8" id="KW-0378">Hydrolase</keyword>
<dbReference type="PROSITE" id="PS01306">
    <property type="entry name" value="UPF0054"/>
    <property type="match status" value="1"/>
</dbReference>
<dbReference type="InterPro" id="IPR002036">
    <property type="entry name" value="YbeY"/>
</dbReference>
<evidence type="ECO:0000256" key="7">
    <source>
        <dbReference type="ARBA" id="ARBA00022833"/>
    </source>
</evidence>
<evidence type="ECO:0000256" key="2">
    <source>
        <dbReference type="ARBA" id="ARBA00022517"/>
    </source>
</evidence>
<dbReference type="GO" id="GO:0004222">
    <property type="term" value="F:metalloendopeptidase activity"/>
    <property type="evidence" value="ECO:0007669"/>
    <property type="project" value="InterPro"/>
</dbReference>
<dbReference type="SUPFAM" id="SSF55486">
    <property type="entry name" value="Metalloproteases ('zincins'), catalytic domain"/>
    <property type="match status" value="1"/>
</dbReference>
<dbReference type="GO" id="GO:0006364">
    <property type="term" value="P:rRNA processing"/>
    <property type="evidence" value="ECO:0007669"/>
    <property type="project" value="UniProtKB-UniRule"/>
</dbReference>
<protein>
    <recommendedName>
        <fullName evidence="8">Endoribonuclease YbeY</fullName>
        <ecNumber evidence="8">3.1.-.-</ecNumber>
    </recommendedName>
</protein>
<comment type="subcellular location">
    <subcellularLocation>
        <location evidence="8">Cytoplasm</location>
    </subcellularLocation>
</comment>
<evidence type="ECO:0000256" key="8">
    <source>
        <dbReference type="HAMAP-Rule" id="MF_00009"/>
    </source>
</evidence>
<dbReference type="InterPro" id="IPR020549">
    <property type="entry name" value="YbeY_CS"/>
</dbReference>
<comment type="similarity">
    <text evidence="1 8">Belongs to the endoribonuclease YbeY family.</text>
</comment>
<dbReference type="OMA" id="RMRIHPL"/>
<dbReference type="EC" id="3.1.-.-" evidence="8"/>
<sequence>MIDLTLQRASTSAVPDSAAFRLWAEAALEKPHAEVVIRIVDREESAALNSTYRGKTGPTNVLSFPFVVPEGVPNDLLGDLVICAPVVEREAAEQGKPVEAHWAHMVVHGMLHLQGYDHIEEAEAEIMENREIAILRGLGMENPYREIRPE</sequence>
<keyword evidence="4 8" id="KW-0479">Metal-binding</keyword>
<feature type="binding site" evidence="8">
    <location>
        <position position="118"/>
    </location>
    <ligand>
        <name>Zn(2+)</name>
        <dbReference type="ChEBI" id="CHEBI:29105"/>
        <note>catalytic</note>
    </ligand>
</feature>
<feature type="binding site" evidence="8">
    <location>
        <position position="108"/>
    </location>
    <ligand>
        <name>Zn(2+)</name>
        <dbReference type="ChEBI" id="CHEBI:29105"/>
        <note>catalytic</note>
    </ligand>
</feature>
<dbReference type="GeneID" id="88223730"/>
<dbReference type="HAMAP" id="MF_00009">
    <property type="entry name" value="Endoribonucl_YbeY"/>
    <property type="match status" value="1"/>
</dbReference>
<organism evidence="9 10">
    <name type="scientific">Methylococcus capsulatus</name>
    <dbReference type="NCBI Taxonomy" id="414"/>
    <lineage>
        <taxon>Bacteria</taxon>
        <taxon>Pseudomonadati</taxon>
        <taxon>Pseudomonadota</taxon>
        <taxon>Gammaproteobacteria</taxon>
        <taxon>Methylococcales</taxon>
        <taxon>Methylococcaceae</taxon>
        <taxon>Methylococcus</taxon>
    </lineage>
</organism>
<dbReference type="AlphaFoldDB" id="A0AA35V6W8"/>
<keyword evidence="8" id="KW-0963">Cytoplasm</keyword>
<evidence type="ECO:0000256" key="4">
    <source>
        <dbReference type="ARBA" id="ARBA00022723"/>
    </source>
</evidence>
<comment type="cofactor">
    <cofactor evidence="8">
        <name>Zn(2+)</name>
        <dbReference type="ChEBI" id="CHEBI:29105"/>
    </cofactor>
    <text evidence="8">Binds 1 zinc ion.</text>
</comment>
<keyword evidence="8" id="KW-0698">rRNA processing</keyword>
<dbReference type="EMBL" id="OX458332">
    <property type="protein sequence ID" value="CAI8885949.1"/>
    <property type="molecule type" value="Genomic_DNA"/>
</dbReference>
<dbReference type="PANTHER" id="PTHR46986:SF1">
    <property type="entry name" value="ENDORIBONUCLEASE YBEY, CHLOROPLASTIC"/>
    <property type="match status" value="1"/>
</dbReference>
<dbReference type="RefSeq" id="WP_010960733.1">
    <property type="nucleotide sequence ID" value="NZ_CP079096.1"/>
</dbReference>
<dbReference type="Gene3D" id="3.40.390.30">
    <property type="entry name" value="Metalloproteases ('zincins'), catalytic domain"/>
    <property type="match status" value="1"/>
</dbReference>
<proteinExistence type="inferred from homology"/>
<dbReference type="Proteomes" id="UP001158598">
    <property type="component" value="Chromosome"/>
</dbReference>
<dbReference type="GO" id="GO:0004521">
    <property type="term" value="F:RNA endonuclease activity"/>
    <property type="evidence" value="ECO:0007669"/>
    <property type="project" value="UniProtKB-UniRule"/>
</dbReference>
<evidence type="ECO:0000313" key="10">
    <source>
        <dbReference type="Proteomes" id="UP001158598"/>
    </source>
</evidence>
<evidence type="ECO:0000256" key="6">
    <source>
        <dbReference type="ARBA" id="ARBA00022801"/>
    </source>
</evidence>
<evidence type="ECO:0000256" key="1">
    <source>
        <dbReference type="ARBA" id="ARBA00010875"/>
    </source>
</evidence>
<comment type="function">
    <text evidence="8">Single strand-specific metallo-endoribonuclease involved in late-stage 70S ribosome quality control and in maturation of the 3' terminus of the 16S rRNA.</text>
</comment>
<keyword evidence="7 8" id="KW-0862">Zinc</keyword>
<accession>A0AA35V6W8</accession>
<gene>
    <name evidence="8 9" type="primary">ybeY</name>
    <name evidence="9" type="ORF">MCNOR_3159</name>
</gene>
<keyword evidence="2 8" id="KW-0690">Ribosome biogenesis</keyword>
<keyword evidence="3 8" id="KW-0540">Nuclease</keyword>
<evidence type="ECO:0000256" key="3">
    <source>
        <dbReference type="ARBA" id="ARBA00022722"/>
    </source>
</evidence>
<dbReference type="GO" id="GO:0005737">
    <property type="term" value="C:cytoplasm"/>
    <property type="evidence" value="ECO:0007669"/>
    <property type="project" value="UniProtKB-SubCell"/>
</dbReference>
<dbReference type="NCBIfam" id="TIGR00043">
    <property type="entry name" value="rRNA maturation RNase YbeY"/>
    <property type="match status" value="1"/>
</dbReference>
<name>A0AA35V6W8_METCP</name>
<dbReference type="GO" id="GO:0008270">
    <property type="term" value="F:zinc ion binding"/>
    <property type="evidence" value="ECO:0007669"/>
    <property type="project" value="UniProtKB-UniRule"/>
</dbReference>
<dbReference type="Pfam" id="PF02130">
    <property type="entry name" value="YbeY"/>
    <property type="match status" value="1"/>
</dbReference>
<evidence type="ECO:0000256" key="5">
    <source>
        <dbReference type="ARBA" id="ARBA00022759"/>
    </source>
</evidence>
<feature type="binding site" evidence="8">
    <location>
        <position position="112"/>
    </location>
    <ligand>
        <name>Zn(2+)</name>
        <dbReference type="ChEBI" id="CHEBI:29105"/>
        <note>catalytic</note>
    </ligand>
</feature>
<dbReference type="PANTHER" id="PTHR46986">
    <property type="entry name" value="ENDORIBONUCLEASE YBEY, CHLOROPLASTIC"/>
    <property type="match status" value="1"/>
</dbReference>
<dbReference type="InterPro" id="IPR023091">
    <property type="entry name" value="MetalPrtase_cat_dom_sf_prd"/>
</dbReference>
<keyword evidence="5 8" id="KW-0255">Endonuclease</keyword>
<evidence type="ECO:0000313" key="9">
    <source>
        <dbReference type="EMBL" id="CAI8885949.1"/>
    </source>
</evidence>